<feature type="region of interest" description="Disordered" evidence="1">
    <location>
        <begin position="1"/>
        <end position="35"/>
    </location>
</feature>
<sequence length="60" mass="6557">MRLPSGIITSDGLEGGLPSRLQKAPQRGAGLRNMPNKFRSPLWGDVQGCFSTQLSTLVEW</sequence>
<comment type="caution">
    <text evidence="2">The sequence shown here is derived from an EMBL/GenBank/DDBJ whole genome shotgun (WGS) entry which is preliminary data.</text>
</comment>
<evidence type="ECO:0000313" key="2">
    <source>
        <dbReference type="EMBL" id="TKG26718.1"/>
    </source>
</evidence>
<dbReference type="Proteomes" id="UP000308018">
    <property type="component" value="Unassembled WGS sequence"/>
</dbReference>
<proteinExistence type="predicted"/>
<evidence type="ECO:0000313" key="3">
    <source>
        <dbReference type="Proteomes" id="UP000308018"/>
    </source>
</evidence>
<accession>A0AB38NI04</accession>
<gene>
    <name evidence="2" type="ORF">FC057_24265</name>
</gene>
<organism evidence="2 3">
    <name type="scientific">Vibrio tasmaniensis</name>
    <dbReference type="NCBI Taxonomy" id="212663"/>
    <lineage>
        <taxon>Bacteria</taxon>
        <taxon>Pseudomonadati</taxon>
        <taxon>Pseudomonadota</taxon>
        <taxon>Gammaproteobacteria</taxon>
        <taxon>Vibrionales</taxon>
        <taxon>Vibrionaceae</taxon>
        <taxon>Vibrio</taxon>
    </lineage>
</organism>
<evidence type="ECO:0008006" key="4">
    <source>
        <dbReference type="Google" id="ProtNLM"/>
    </source>
</evidence>
<reference evidence="2 3" key="1">
    <citation type="submission" date="2019-04" db="EMBL/GenBank/DDBJ databases">
        <title>A reverse ecology approach based on a biological definition of microbial populations.</title>
        <authorList>
            <person name="Arevalo P."/>
            <person name="Vaninsberghe D."/>
            <person name="Elsherbini J."/>
            <person name="Gore J."/>
            <person name="Polz M."/>
        </authorList>
    </citation>
    <scope>NUCLEOTIDE SEQUENCE [LARGE SCALE GENOMIC DNA]</scope>
    <source>
        <strain evidence="2 3">10N.222.45.A8</strain>
    </source>
</reference>
<dbReference type="AlphaFoldDB" id="A0AB38NI04"/>
<name>A0AB38NI04_9VIBR</name>
<protein>
    <recommendedName>
        <fullName evidence="4">Mobile element protein</fullName>
    </recommendedName>
</protein>
<evidence type="ECO:0000256" key="1">
    <source>
        <dbReference type="SAM" id="MobiDB-lite"/>
    </source>
</evidence>
<dbReference type="EMBL" id="SYVV01000068">
    <property type="protein sequence ID" value="TKG26718.1"/>
    <property type="molecule type" value="Genomic_DNA"/>
</dbReference>